<dbReference type="GO" id="GO:0006796">
    <property type="term" value="P:phosphate-containing compound metabolic process"/>
    <property type="evidence" value="ECO:0007669"/>
    <property type="project" value="UniProtKB-ARBA"/>
</dbReference>
<dbReference type="PANTHER" id="PTHR10584:SF166">
    <property type="entry name" value="RIBOKINASE"/>
    <property type="match status" value="1"/>
</dbReference>
<dbReference type="SUPFAM" id="SSF53613">
    <property type="entry name" value="Ribokinase-like"/>
    <property type="match status" value="1"/>
</dbReference>
<proteinExistence type="predicted"/>
<sequence length="260" mass="28626">MSVKILDVGSLNVDQIAYCPRLPLPGETILGEKYETGLGGKGANQAAQAALLSSPGEVVLFGAVGNDKNGIWYLEELAKTGVDCSKIKTKESSTGVAPITVSMENGENSIVVVPGANMLFTEEDLDEKSFEGIKIVVCQNEIPVCTTRKALELGKLFGAQTIYSPAPCPKREDFETFCEKIDFLIANETEALQLSANFNKFSASQTDLDEHSRASKWQKISAILSESRRFYTNFFINFIAQFDRFLFSKNTYLTRFLTLA</sequence>
<dbReference type="Proteomes" id="UP000011014">
    <property type="component" value="Unassembled WGS sequence"/>
</dbReference>
<organism evidence="4">
    <name type="scientific">Oikopleura dioica</name>
    <name type="common">Tunicate</name>
    <dbReference type="NCBI Taxonomy" id="34765"/>
    <lineage>
        <taxon>Eukaryota</taxon>
        <taxon>Metazoa</taxon>
        <taxon>Chordata</taxon>
        <taxon>Tunicata</taxon>
        <taxon>Appendicularia</taxon>
        <taxon>Copelata</taxon>
        <taxon>Oikopleuridae</taxon>
        <taxon>Oikopleura</taxon>
    </lineage>
</organism>
<accession>E4Z302</accession>
<evidence type="ECO:0000256" key="1">
    <source>
        <dbReference type="ARBA" id="ARBA00022679"/>
    </source>
</evidence>
<dbReference type="InterPro" id="IPR002139">
    <property type="entry name" value="Ribo/fructo_kinase"/>
</dbReference>
<feature type="non-terminal residue" evidence="4">
    <location>
        <position position="260"/>
    </location>
</feature>
<keyword evidence="1" id="KW-0808">Transferase</keyword>
<evidence type="ECO:0000313" key="4">
    <source>
        <dbReference type="EMBL" id="CBY42080.1"/>
    </source>
</evidence>
<name>E4Z302_OIKDI</name>
<keyword evidence="2" id="KW-0418">Kinase</keyword>
<evidence type="ECO:0000256" key="2">
    <source>
        <dbReference type="ARBA" id="ARBA00022777"/>
    </source>
</evidence>
<dbReference type="PRINTS" id="PR00990">
    <property type="entry name" value="RIBOKINASE"/>
</dbReference>
<dbReference type="Gene3D" id="3.40.1190.20">
    <property type="match status" value="1"/>
</dbReference>
<evidence type="ECO:0000259" key="3">
    <source>
        <dbReference type="Pfam" id="PF00294"/>
    </source>
</evidence>
<dbReference type="InterPro" id="IPR029056">
    <property type="entry name" value="Ribokinase-like"/>
</dbReference>
<feature type="domain" description="Carbohydrate kinase PfkB" evidence="3">
    <location>
        <begin position="6"/>
        <end position="199"/>
    </location>
</feature>
<dbReference type="InterPro" id="IPR011611">
    <property type="entry name" value="PfkB_dom"/>
</dbReference>
<dbReference type="GO" id="GO:0016301">
    <property type="term" value="F:kinase activity"/>
    <property type="evidence" value="ECO:0007669"/>
    <property type="project" value="UniProtKB-KW"/>
</dbReference>
<reference evidence="4" key="1">
    <citation type="journal article" date="2010" name="Science">
        <title>Plasticity of animal genome architecture unmasked by rapid evolution of a pelagic tunicate.</title>
        <authorList>
            <person name="Denoeud F."/>
            <person name="Henriet S."/>
            <person name="Mungpakdee S."/>
            <person name="Aury J.M."/>
            <person name="Da Silva C."/>
            <person name="Brinkmann H."/>
            <person name="Mikhaleva J."/>
            <person name="Olsen L.C."/>
            <person name="Jubin C."/>
            <person name="Canestro C."/>
            <person name="Bouquet J.M."/>
            <person name="Danks G."/>
            <person name="Poulain J."/>
            <person name="Campsteijn C."/>
            <person name="Adamski M."/>
            <person name="Cross I."/>
            <person name="Yadetie F."/>
            <person name="Muffato M."/>
            <person name="Louis A."/>
            <person name="Butcher S."/>
            <person name="Tsagkogeorga G."/>
            <person name="Konrad A."/>
            <person name="Singh S."/>
            <person name="Jensen M.F."/>
            <person name="Cong E.H."/>
            <person name="Eikeseth-Otteraa H."/>
            <person name="Noel B."/>
            <person name="Anthouard V."/>
            <person name="Porcel B.M."/>
            <person name="Kachouri-Lafond R."/>
            <person name="Nishino A."/>
            <person name="Ugolini M."/>
            <person name="Chourrout P."/>
            <person name="Nishida H."/>
            <person name="Aasland R."/>
            <person name="Huzurbazar S."/>
            <person name="Westhof E."/>
            <person name="Delsuc F."/>
            <person name="Lehrach H."/>
            <person name="Reinhardt R."/>
            <person name="Weissenbach J."/>
            <person name="Roy S.W."/>
            <person name="Artiguenave F."/>
            <person name="Postlethwait J.H."/>
            <person name="Manak J.R."/>
            <person name="Thompson E.M."/>
            <person name="Jaillon O."/>
            <person name="Du Pasquier L."/>
            <person name="Boudinot P."/>
            <person name="Liberles D.A."/>
            <person name="Volff J.N."/>
            <person name="Philippe H."/>
            <person name="Lenhard B."/>
            <person name="Roest Crollius H."/>
            <person name="Wincker P."/>
            <person name="Chourrout D."/>
        </authorList>
    </citation>
    <scope>NUCLEOTIDE SEQUENCE [LARGE SCALE GENOMIC DNA]</scope>
</reference>
<gene>
    <name evidence="4" type="ORF">GSOID_T00025745001</name>
</gene>
<dbReference type="Pfam" id="PF00294">
    <property type="entry name" value="PfkB"/>
    <property type="match status" value="1"/>
</dbReference>
<dbReference type="EMBL" id="FN656854">
    <property type="protein sequence ID" value="CBY42080.1"/>
    <property type="molecule type" value="Genomic_DNA"/>
</dbReference>
<dbReference type="AlphaFoldDB" id="E4Z302"/>
<protein>
    <recommendedName>
        <fullName evidence="3">Carbohydrate kinase PfkB domain-containing protein</fullName>
    </recommendedName>
</protein>
<dbReference type="PANTHER" id="PTHR10584">
    <property type="entry name" value="SUGAR KINASE"/>
    <property type="match status" value="1"/>
</dbReference>